<evidence type="ECO:0000313" key="6">
    <source>
        <dbReference type="Proteomes" id="UP000430975"/>
    </source>
</evidence>
<dbReference type="InterPro" id="IPR009057">
    <property type="entry name" value="Homeodomain-like_sf"/>
</dbReference>
<dbReference type="InterPro" id="IPR018060">
    <property type="entry name" value="HTH_AraC"/>
</dbReference>
<protein>
    <submittedName>
        <fullName evidence="5">Helix-turn-helix domain-containing protein</fullName>
    </submittedName>
</protein>
<dbReference type="EMBL" id="WJQS01000004">
    <property type="protein sequence ID" value="MRI85547.1"/>
    <property type="molecule type" value="Genomic_DNA"/>
</dbReference>
<dbReference type="Gene3D" id="1.10.10.60">
    <property type="entry name" value="Homeodomain-like"/>
    <property type="match status" value="2"/>
</dbReference>
<dbReference type="GO" id="GO:0003700">
    <property type="term" value="F:DNA-binding transcription factor activity"/>
    <property type="evidence" value="ECO:0007669"/>
    <property type="project" value="InterPro"/>
</dbReference>
<dbReference type="CDD" id="cd02208">
    <property type="entry name" value="cupin_RmlC-like"/>
    <property type="match status" value="1"/>
</dbReference>
<dbReference type="GO" id="GO:0043565">
    <property type="term" value="F:sequence-specific DNA binding"/>
    <property type="evidence" value="ECO:0007669"/>
    <property type="project" value="InterPro"/>
</dbReference>
<evidence type="ECO:0000256" key="3">
    <source>
        <dbReference type="ARBA" id="ARBA00023163"/>
    </source>
</evidence>
<sequence length="280" mass="32978">MIEQFQINSPQSDTKEIHFSVLDIKRVSYDVNWHSTLHSHSFHELFYCIEGEGTFFTTFGEQKISKNSLILVNPYIEHTEFSTEEVPLEYIVIGFRGPEISLPNHTSDNGLFYFEDQENIFEFFLKEIIDQCSEQSLYTSMIVQYIFNAMIFKIHSITNNSLRSQKTLTLSNNVTLAKNYIDNHFSKNITLEMVEERSLSSKFHLTRQFKKELSQTPIQYLNSVRLNHAKELLVSTNLTVIQIAENTGFNSYNYFCEKFKKELKQTPLEYRKEQRILQDQ</sequence>
<gene>
    <name evidence="5" type="ORF">GIY09_06600</name>
</gene>
<dbReference type="AlphaFoldDB" id="A0A6I2GCL4"/>
<dbReference type="SUPFAM" id="SSF51215">
    <property type="entry name" value="Regulatory protein AraC"/>
    <property type="match status" value="1"/>
</dbReference>
<reference evidence="5 6" key="1">
    <citation type="submission" date="2019-11" db="EMBL/GenBank/DDBJ databases">
        <title>Characterisation of Fundicoccus ignavus gen. nov. sp. nov., a novel genus of the family Aerococcaceae isolated from bulk tank milk.</title>
        <authorList>
            <person name="Siebert A."/>
            <person name="Huptas C."/>
            <person name="Wenning M."/>
            <person name="Scherer S."/>
            <person name="Doll E.V."/>
        </authorList>
    </citation>
    <scope>NUCLEOTIDE SEQUENCE [LARGE SCALE GENOMIC DNA]</scope>
    <source>
        <strain evidence="5 6">WS4759</strain>
    </source>
</reference>
<dbReference type="PROSITE" id="PS01124">
    <property type="entry name" value="HTH_ARAC_FAMILY_2"/>
    <property type="match status" value="1"/>
</dbReference>
<evidence type="ECO:0000256" key="2">
    <source>
        <dbReference type="ARBA" id="ARBA00023125"/>
    </source>
</evidence>
<feature type="domain" description="HTH araC/xylS-type" evidence="4">
    <location>
        <begin position="175"/>
        <end position="273"/>
    </location>
</feature>
<dbReference type="InterPro" id="IPR018062">
    <property type="entry name" value="HTH_AraC-typ_CS"/>
</dbReference>
<dbReference type="Gene3D" id="2.60.120.10">
    <property type="entry name" value="Jelly Rolls"/>
    <property type="match status" value="1"/>
</dbReference>
<keyword evidence="3" id="KW-0804">Transcription</keyword>
<dbReference type="InterPro" id="IPR014710">
    <property type="entry name" value="RmlC-like_jellyroll"/>
</dbReference>
<keyword evidence="6" id="KW-1185">Reference proteome</keyword>
<accession>A0A6I2GCL4</accession>
<dbReference type="InterPro" id="IPR003313">
    <property type="entry name" value="AraC-bd"/>
</dbReference>
<dbReference type="PANTHER" id="PTHR43280:SF2">
    <property type="entry name" value="HTH-TYPE TRANSCRIPTIONAL REGULATOR EXSA"/>
    <property type="match status" value="1"/>
</dbReference>
<dbReference type="RefSeq" id="WP_153863529.1">
    <property type="nucleotide sequence ID" value="NZ_WJQS01000004.1"/>
</dbReference>
<keyword evidence="1" id="KW-0805">Transcription regulation</keyword>
<proteinExistence type="predicted"/>
<dbReference type="Pfam" id="PF12833">
    <property type="entry name" value="HTH_18"/>
    <property type="match status" value="1"/>
</dbReference>
<name>A0A6I2GCL4_9LACT</name>
<dbReference type="Proteomes" id="UP000430975">
    <property type="component" value="Unassembled WGS sequence"/>
</dbReference>
<evidence type="ECO:0000259" key="4">
    <source>
        <dbReference type="PROSITE" id="PS01124"/>
    </source>
</evidence>
<dbReference type="SMART" id="SM00342">
    <property type="entry name" value="HTH_ARAC"/>
    <property type="match status" value="1"/>
</dbReference>
<keyword evidence="2" id="KW-0238">DNA-binding</keyword>
<dbReference type="InterPro" id="IPR037923">
    <property type="entry name" value="HTH-like"/>
</dbReference>
<evidence type="ECO:0000313" key="5">
    <source>
        <dbReference type="EMBL" id="MRI85547.1"/>
    </source>
</evidence>
<evidence type="ECO:0000256" key="1">
    <source>
        <dbReference type="ARBA" id="ARBA00023015"/>
    </source>
</evidence>
<organism evidence="5 6">
    <name type="scientific">Fundicoccus ignavus</name>
    <dbReference type="NCBI Taxonomy" id="2664442"/>
    <lineage>
        <taxon>Bacteria</taxon>
        <taxon>Bacillati</taxon>
        <taxon>Bacillota</taxon>
        <taxon>Bacilli</taxon>
        <taxon>Lactobacillales</taxon>
        <taxon>Aerococcaceae</taxon>
        <taxon>Fundicoccus</taxon>
    </lineage>
</organism>
<dbReference type="Pfam" id="PF02311">
    <property type="entry name" value="AraC_binding"/>
    <property type="match status" value="1"/>
</dbReference>
<dbReference type="PANTHER" id="PTHR43280">
    <property type="entry name" value="ARAC-FAMILY TRANSCRIPTIONAL REGULATOR"/>
    <property type="match status" value="1"/>
</dbReference>
<dbReference type="PROSITE" id="PS00041">
    <property type="entry name" value="HTH_ARAC_FAMILY_1"/>
    <property type="match status" value="1"/>
</dbReference>
<dbReference type="SUPFAM" id="SSF46689">
    <property type="entry name" value="Homeodomain-like"/>
    <property type="match status" value="2"/>
</dbReference>
<comment type="caution">
    <text evidence="5">The sequence shown here is derived from an EMBL/GenBank/DDBJ whole genome shotgun (WGS) entry which is preliminary data.</text>
</comment>